<protein>
    <recommendedName>
        <fullName evidence="11">Carrier domain-containing protein</fullName>
    </recommendedName>
</protein>
<dbReference type="GO" id="GO:0044550">
    <property type="term" value="P:secondary metabolite biosynthetic process"/>
    <property type="evidence" value="ECO:0007669"/>
    <property type="project" value="TreeGrafter"/>
</dbReference>
<reference evidence="12" key="1">
    <citation type="submission" date="2021-04" db="EMBL/GenBank/DDBJ databases">
        <title>Draft genome sequence of Xylanibacillus composti strain K13.</title>
        <authorList>
            <person name="Uke A."/>
            <person name="Chhe C."/>
            <person name="Baramee S."/>
            <person name="Kosugi A."/>
        </authorList>
    </citation>
    <scope>NUCLEOTIDE SEQUENCE</scope>
    <source>
        <strain evidence="12">K13</strain>
    </source>
</reference>
<dbReference type="SUPFAM" id="SSF56801">
    <property type="entry name" value="Acetyl-CoA synthetase-like"/>
    <property type="match status" value="4"/>
</dbReference>
<dbReference type="PROSITE" id="PS50075">
    <property type="entry name" value="CARRIER"/>
    <property type="match status" value="4"/>
</dbReference>
<dbReference type="Pfam" id="PF13193">
    <property type="entry name" value="AMP-binding_C"/>
    <property type="match status" value="2"/>
</dbReference>
<evidence type="ECO:0000256" key="6">
    <source>
        <dbReference type="ARBA" id="ARBA00022832"/>
    </source>
</evidence>
<dbReference type="Pfam" id="PF00668">
    <property type="entry name" value="Condensation"/>
    <property type="match status" value="4"/>
</dbReference>
<dbReference type="InterPro" id="IPR036736">
    <property type="entry name" value="ACP-like_sf"/>
</dbReference>
<dbReference type="NCBIfam" id="NF003417">
    <property type="entry name" value="PRK04813.1"/>
    <property type="match status" value="5"/>
</dbReference>
<keyword evidence="4" id="KW-0597">Phosphoprotein</keyword>
<dbReference type="NCBIfam" id="TIGR01733">
    <property type="entry name" value="AA-adenyl-dom"/>
    <property type="match status" value="3"/>
</dbReference>
<dbReference type="InterPro" id="IPR009081">
    <property type="entry name" value="PP-bd_ACP"/>
</dbReference>
<evidence type="ECO:0000259" key="11">
    <source>
        <dbReference type="PROSITE" id="PS50075"/>
    </source>
</evidence>
<keyword evidence="5" id="KW-0677">Repeat</keyword>
<keyword evidence="13" id="KW-1185">Reference proteome</keyword>
<dbReference type="Gene3D" id="1.10.1200.10">
    <property type="entry name" value="ACP-like"/>
    <property type="match status" value="3"/>
</dbReference>
<dbReference type="InterPro" id="IPR020845">
    <property type="entry name" value="AMP-binding_CS"/>
</dbReference>
<dbReference type="SUPFAM" id="SSF47336">
    <property type="entry name" value="ACP-like"/>
    <property type="match status" value="4"/>
</dbReference>
<evidence type="ECO:0000256" key="8">
    <source>
        <dbReference type="ARBA" id="ARBA00023194"/>
    </source>
</evidence>
<dbReference type="GO" id="GO:0072330">
    <property type="term" value="P:monocarboxylic acid biosynthetic process"/>
    <property type="evidence" value="ECO:0007669"/>
    <property type="project" value="UniProtKB-ARBA"/>
</dbReference>
<dbReference type="Gene3D" id="3.30.300.30">
    <property type="match status" value="4"/>
</dbReference>
<comment type="cofactor">
    <cofactor evidence="1">
        <name>pantetheine 4'-phosphate</name>
        <dbReference type="ChEBI" id="CHEBI:47942"/>
    </cofactor>
</comment>
<dbReference type="Gene3D" id="3.40.50.12780">
    <property type="entry name" value="N-terminal domain of ligase-like"/>
    <property type="match status" value="2"/>
</dbReference>
<dbReference type="PANTHER" id="PTHR45527:SF1">
    <property type="entry name" value="FATTY ACID SYNTHASE"/>
    <property type="match status" value="1"/>
</dbReference>
<feature type="compositionally biased region" description="Basic and acidic residues" evidence="10">
    <location>
        <begin position="2660"/>
        <end position="2669"/>
    </location>
</feature>
<dbReference type="InterPro" id="IPR025110">
    <property type="entry name" value="AMP-bd_C"/>
</dbReference>
<feature type="domain" description="Carrier" evidence="11">
    <location>
        <begin position="1596"/>
        <end position="1671"/>
    </location>
</feature>
<gene>
    <name evidence="12" type="ORF">XYCOK13_22640</name>
</gene>
<dbReference type="FunFam" id="1.10.1200.10:FF:000005">
    <property type="entry name" value="Nonribosomal peptide synthetase 1"/>
    <property type="match status" value="2"/>
</dbReference>
<dbReference type="InterPro" id="IPR029058">
    <property type="entry name" value="AB_hydrolase_fold"/>
</dbReference>
<dbReference type="GO" id="GO:0071766">
    <property type="term" value="P:Actinobacterium-type cell wall biogenesis"/>
    <property type="evidence" value="ECO:0007669"/>
    <property type="project" value="UniProtKB-ARBA"/>
</dbReference>
<dbReference type="SUPFAM" id="SSF52777">
    <property type="entry name" value="CoA-dependent acyltransferases"/>
    <property type="match status" value="8"/>
</dbReference>
<evidence type="ECO:0000256" key="9">
    <source>
        <dbReference type="ARBA" id="ARBA00023268"/>
    </source>
</evidence>
<dbReference type="GO" id="GO:0005829">
    <property type="term" value="C:cytosol"/>
    <property type="evidence" value="ECO:0007669"/>
    <property type="project" value="TreeGrafter"/>
</dbReference>
<dbReference type="Pfam" id="PF00501">
    <property type="entry name" value="AMP-binding"/>
    <property type="match status" value="4"/>
</dbReference>
<dbReference type="Gene3D" id="3.40.50.980">
    <property type="match status" value="4"/>
</dbReference>
<dbReference type="InterPro" id="IPR042099">
    <property type="entry name" value="ANL_N_sf"/>
</dbReference>
<feature type="domain" description="Carrier" evidence="11">
    <location>
        <begin position="2677"/>
        <end position="2752"/>
    </location>
</feature>
<evidence type="ECO:0000256" key="7">
    <source>
        <dbReference type="ARBA" id="ARBA00023098"/>
    </source>
</evidence>
<dbReference type="GO" id="GO:0006631">
    <property type="term" value="P:fatty acid metabolic process"/>
    <property type="evidence" value="ECO:0007669"/>
    <property type="project" value="UniProtKB-KW"/>
</dbReference>
<dbReference type="SMART" id="SM00823">
    <property type="entry name" value="PKS_PP"/>
    <property type="match status" value="4"/>
</dbReference>
<dbReference type="InterPro" id="IPR001242">
    <property type="entry name" value="Condensation_dom"/>
</dbReference>
<evidence type="ECO:0000256" key="5">
    <source>
        <dbReference type="ARBA" id="ARBA00022737"/>
    </source>
</evidence>
<dbReference type="InterPro" id="IPR010071">
    <property type="entry name" value="AA_adenyl_dom"/>
</dbReference>
<comment type="similarity">
    <text evidence="2">Belongs to the ATP-dependent AMP-binding enzyme family.</text>
</comment>
<dbReference type="Gene3D" id="3.40.50.1820">
    <property type="entry name" value="alpha/beta hydrolase"/>
    <property type="match status" value="1"/>
</dbReference>
<dbReference type="PROSITE" id="PS00455">
    <property type="entry name" value="AMP_BINDING"/>
    <property type="match status" value="4"/>
</dbReference>
<dbReference type="InterPro" id="IPR045851">
    <property type="entry name" value="AMP-bd_C_sf"/>
</dbReference>
<keyword evidence="6" id="KW-0276">Fatty acid metabolism</keyword>
<dbReference type="PANTHER" id="PTHR45527">
    <property type="entry name" value="NONRIBOSOMAL PEPTIDE SYNTHETASE"/>
    <property type="match status" value="1"/>
</dbReference>
<dbReference type="GO" id="GO:0031177">
    <property type="term" value="F:phosphopantetheine binding"/>
    <property type="evidence" value="ECO:0007669"/>
    <property type="project" value="InterPro"/>
</dbReference>
<dbReference type="FunFam" id="1.10.1200.10:FF:000016">
    <property type="entry name" value="Non-ribosomal peptide synthase"/>
    <property type="match status" value="1"/>
</dbReference>
<dbReference type="Pfam" id="PF00550">
    <property type="entry name" value="PP-binding"/>
    <property type="match status" value="4"/>
</dbReference>
<dbReference type="RefSeq" id="WP_213412244.1">
    <property type="nucleotide sequence ID" value="NZ_BOVK01000028.1"/>
</dbReference>
<feature type="region of interest" description="Disordered" evidence="10">
    <location>
        <begin position="2660"/>
        <end position="2679"/>
    </location>
</feature>
<accession>A0A8J4M2U1</accession>
<dbReference type="Gene3D" id="2.30.38.10">
    <property type="entry name" value="Luciferase, Domain 3"/>
    <property type="match status" value="2"/>
</dbReference>
<dbReference type="CDD" id="cd19531">
    <property type="entry name" value="LCL_NRPS-like"/>
    <property type="match status" value="4"/>
</dbReference>
<organism evidence="12 13">
    <name type="scientific">Xylanibacillus composti</name>
    <dbReference type="NCBI Taxonomy" id="1572762"/>
    <lineage>
        <taxon>Bacteria</taxon>
        <taxon>Bacillati</taxon>
        <taxon>Bacillota</taxon>
        <taxon>Bacilli</taxon>
        <taxon>Bacillales</taxon>
        <taxon>Paenibacillaceae</taxon>
        <taxon>Xylanibacillus</taxon>
    </lineage>
</organism>
<feature type="region of interest" description="Disordered" evidence="10">
    <location>
        <begin position="3707"/>
        <end position="3727"/>
    </location>
</feature>
<keyword evidence="7" id="KW-0443">Lipid metabolism</keyword>
<dbReference type="InterPro" id="IPR023213">
    <property type="entry name" value="CAT-like_dom_sf"/>
</dbReference>
<dbReference type="Gene3D" id="3.30.559.10">
    <property type="entry name" value="Chloramphenicol acetyltransferase-like domain"/>
    <property type="match status" value="4"/>
</dbReference>
<evidence type="ECO:0000313" key="13">
    <source>
        <dbReference type="Proteomes" id="UP000677918"/>
    </source>
</evidence>
<evidence type="ECO:0000256" key="10">
    <source>
        <dbReference type="SAM" id="MobiDB-lite"/>
    </source>
</evidence>
<name>A0A8J4M2U1_9BACL</name>
<evidence type="ECO:0000256" key="2">
    <source>
        <dbReference type="ARBA" id="ARBA00006432"/>
    </source>
</evidence>
<feature type="domain" description="Carrier" evidence="11">
    <location>
        <begin position="3725"/>
        <end position="3800"/>
    </location>
</feature>
<dbReference type="GO" id="GO:0003824">
    <property type="term" value="F:catalytic activity"/>
    <property type="evidence" value="ECO:0007669"/>
    <property type="project" value="UniProtKB-KW"/>
</dbReference>
<dbReference type="CDD" id="cd05930">
    <property type="entry name" value="A_NRPS"/>
    <property type="match status" value="3"/>
</dbReference>
<dbReference type="FunFam" id="3.40.50.980:FF:000001">
    <property type="entry name" value="Non-ribosomal peptide synthetase"/>
    <property type="match status" value="1"/>
</dbReference>
<dbReference type="PROSITE" id="PS00012">
    <property type="entry name" value="PHOSPHOPANTETHEINE"/>
    <property type="match status" value="2"/>
</dbReference>
<evidence type="ECO:0000313" key="12">
    <source>
        <dbReference type="EMBL" id="GIQ69440.1"/>
    </source>
</evidence>
<evidence type="ECO:0000256" key="4">
    <source>
        <dbReference type="ARBA" id="ARBA00022553"/>
    </source>
</evidence>
<comment type="caution">
    <text evidence="12">The sequence shown here is derived from an EMBL/GenBank/DDBJ whole genome shotgun (WGS) entry which is preliminary data.</text>
</comment>
<dbReference type="GO" id="GO:0043041">
    <property type="term" value="P:amino acid activation for nonribosomal peptide biosynthetic process"/>
    <property type="evidence" value="ECO:0007669"/>
    <property type="project" value="TreeGrafter"/>
</dbReference>
<dbReference type="GO" id="GO:0017000">
    <property type="term" value="P:antibiotic biosynthetic process"/>
    <property type="evidence" value="ECO:0007669"/>
    <property type="project" value="UniProtKB-KW"/>
</dbReference>
<feature type="region of interest" description="Disordered" evidence="10">
    <location>
        <begin position="2275"/>
        <end position="2297"/>
    </location>
</feature>
<dbReference type="EMBL" id="BOVK01000028">
    <property type="protein sequence ID" value="GIQ69440.1"/>
    <property type="molecule type" value="Genomic_DNA"/>
</dbReference>
<keyword evidence="9" id="KW-0511">Multifunctional enzyme</keyword>
<keyword evidence="3" id="KW-0596">Phosphopantetheine</keyword>
<dbReference type="InterPro" id="IPR006162">
    <property type="entry name" value="Ppantetheine_attach_site"/>
</dbReference>
<evidence type="ECO:0000256" key="1">
    <source>
        <dbReference type="ARBA" id="ARBA00001957"/>
    </source>
</evidence>
<dbReference type="FunFam" id="3.40.50.12780:FF:000013">
    <property type="entry name" value="Long-chain-fatty-acid--AMP ligase FadD32"/>
    <property type="match status" value="1"/>
</dbReference>
<sequence>MKTLQDIISQAAKGGKGIFAISGQADTYLAYADLYRQSLVMLKRMQDQGMKPRQEVVLYVEQPIDFLVSFWACILGGFIPVPITASLQPEHLRKLENIWRLLEHPWLITDFDLQKAELSLSVQRDGNFILRPEKGEIGQGAGSVRQCEEEEVAFIQFSSGSTGEPKGVMLTHRNLLANIRAIQKGMEFEPDGRCLNWMPFTHDMGLIGGHLVPLAAGAHQYQMPTALFIRRPSLWLKKVSEHRIHYLSSPNFGYKFVLDYCRDKDLEGLDLSGVRLIFNGAEPISPTLCAQFMERLQPCGLQPNTMFPVYGMAEASLAVAFPPIGEAVRIVKAERRSLAKGERVRVAGDADAGALFVDEGYPVQDCAVRICGEQDEVLPDWTIGHIQIQGDNVTQGYYRNPEATRRAFTADGWLRTGDLGFMRDGRLVVTGREKDILFVNGQNVYPHDLEAIAIQVEGVERGRIAACGVRPNEGCEDELLFFLAAARTNWDVILPLADSVRQAVKAETGLNVNAVIPVRHLPKTTSGKLQRYKLAEQYMRGDYEELLREMREQGSLRQQASVPLSETNAGAQLLALVQRAARRDQAAGDSFYEWGIDSLKLAYLSELLAETYGVEISVPQLLELGSLTRLSAYLEEARLVQENVREVIPIHGAGRTAAIPALPNQRRLYVLEQLGQAGTANHITIALQMPARIDIERLQAALLQLADAHASLRMAFADDGRDLYWRVYASVPVQVERIEGQGGYRERIAAWQKPYTLNRPPLWRVGLLHDKETDKDILVLDFHHTITDGSSVLAMLENLFRCMSGEAIQGEKATLADFCVWRLQREGAGDFEAPRAYWLGQFSEPPQALELPTDRKRPPAWTFKGDSLSFEAGADLTAKLRQLAQATGVTPYMVLLAAYYVWLSKVTGEQDIVIGSPLANREHAELRRTGGMLINTLPLRLQGQAEESFARLLQHVKQKVREALANQAYYTEELVEQLQLRPTWDRNALYDVVFVMQQTDLALPEEFQTVEWLETARHTAKVDLSLEAAERAGKLGFVLEYSSDLFERDTIRRLADYYIRILEAVALNPDTLLAQISLVGPEERRLLDRFQHGQDMPGECLPFPVRFAKQALREPGRLALHGDKGGLSYGELYAEADRLTCALQQRGVGREAVVGILMESGPKQLAACLAVWQAGGACLPIDLGYPDARIRYMVQDTEPVILIVDAAGRERLAGYTSLVPYDLLWQEGGEGGAGAVQLKQGDLALLLYTSGTTGEPKGVMLEHGSLSAYIDAFQREFKLSPEDVVLQQASFAFDNYIEEVLPALTVGASLVMMQKVDVLDMPTLAERLEEEQVTVISCSSQLVHEINQLPLPSSLRLVISGGDTLKPESVSNLMQHCAVYNTYGPTEATVCAAYYCCNPEDERFPIGKPISGYQIYLADGQGNPVPVGVPGEICVAGPGVARGYWGKPELTAERFGHAPFAGNERIYRTGDQARWLPDGNLIFLGRADQQIKIRGYRVELSEVEKAIEQCSGVAEARVVPLREGEHYTALCAYFVGRKEWSAAELRRQLSEHLPDYMLPAYYVAVDRIPLTVHGKLDRSRLPDPALAAAQSRNAEAPRDELERGLACMWSELLRLPDIGIDDSFFELGGHSLQATLLATRIQKTFGVRVTVREIFLQPTVRELAARIREARSDALPPIARVERTTAEFPASAAQARMYILQMMNPASTAYNISKALRIEGKLEASRLEAALQQLAARHEPLRTSLHYRDGKVWQRLHEPANFALAIAEVSERHIHAALQQHIRPFDLAKPSLFRAVLFRMAPNLHMLFLDLHHSIADATSLGVLLDELQRLYAGERLPEAELHYIDYSMWEQEGAASNYRKRQEQYWLKQFAALPPVLQLPTDKPRSDVQNDNGRTLRVALQREQADVLKQMALSSGTTLFAVLLSAYAVLLWKYSGEDDLVIGIPVSGRTHGDVERMVGMFVNTLPIRCFPRSELSVQQWLEQVGDTVLAAMDAQDYPFDELVEQLKLERGGKRNPLFDTMFVMQNAPLPDMRLGEVTMQPQEVDPVSAMFDLVLECMENEDGLQLKLEYRAALFAPDTVERVAGHYMQLLREMARKPHASLDELNLLSDEERQLVLHKFAESAQAGPLPARMVVEQFTEQAKRTPHQPAVQFGERMLTYRELDRLSEAWAHTLRQCGAEREQIVGVAAERGIIQIAALLAVWKAGAAYLPIDPEYPEERVAFMIADSGLKLLLTDGKLIAAIPQEVRQLRLTDDGAGGLAEVAAGGEQAAAAGGNQADAVGTGQRNDGRHIGNSASHDLADARCEMPEQGANRLPVNRPGDLAYVLYTSGTTGRPKGVMVEHRNVAAYVSAFRQQFRLTTADVVLQQAAFTFDVFVEEVFPALAAGATIAAVSKEELRQIPLLAERLAKSGVTVISCSPLLLNELNRHPIPDSLRLVISGGDVLKRSHVARFLERCEVYNTYGPTETTVCASYGRVEPDQERISIGRPIAHYKVYILDDRNLPVPVGMPGQLCIAGAGVSRGYLGRPEGMEEAFIPSPFCEGDTLYRTGDRAKWTADGALIYLGRVDQQVSIRGYRVEPGEIERVLQRHEAVREAAVACRTDGSGDSYLCAYILANRDWSRKELRSFMARYLPDYMLPSFVVELDALPMTVNGKLDMRALPDPRSGQREQSPQAAPRNEMDLRLIEIWKAVLDVEDVGLTDDFFELGGHSLKALALAHRIGQEWGLDVPVTLIFEASRLADMSDELQAMEAVAAEEAIPALPPQPHYPLSSAQKRLYFIEQMEGASTAYNMPAAFRIEGELYPDRLARAWRELIRRHEALRTSYVLADGEPRMVVHAAEAVESEVKIAPMMDERAAREEMQHFVRPFDLSRAPLCRMQVLPLAQQSSLVLIDVHHLAADAVTIELLFRDFEALYLGRELPPLSVQYKEFAAWQQAPDGRALRQRAYWLDRLAGDWPLMRFPTDYPKGERRELAGEGRVSLPLGTSLSRQVEARAVKHKATPYMYMLAAYFVLLSKYTSQHDLIVGIPVVGRSLPVWEQTAGMFVNTLALRQQPAGDKSFEQFLAETKEALSGAFRHQDAPLESVVEELQAAGGRQGVAMAELLPTLFSYREERESYQFAGHSASWVPLRTGKAKFDFAIEAVRQADGYEMELVYASDLFRIETMEAFLRHYIHILDAVLEQEERSISSISLLSREAALRQLERYNPPKREMAHLPIHYAIEAQAASIPDRIAAVHNESALRYSELNGKANALAVRLRGRGIGKGSYVPVWMDRSFELVISLLAVMKAGAAFVPMDVNWPDERSNAIISAAGAKLVLSAAEHAVKLPRGVVDQVEVVAVKAVELPLIPDLAVPVEPEDAMYVIYTSGSTGTPKGVVVPHKGIANRFYWMDAYFGEEAVQSVLQTTSHVFDSAVWQLYWPLTRGGRTVLPDGERLLHADYLTETIERHQVTLVDFVPSVFQVIVDQLVGGAADWTERLRPVTSIIVGGEEAAAGAIQAFRRLRPEVQITNLYGPTEASIGCVSYEIRGGEGRRIPIGRPIPNVQIMLLDRDLHVVPPGVAGEIYIAGDCLALGYLHDPERTADAFLPHAFPESGWTRMYKTGDLARYLPDGNLEYLGRIDNQVQIRGLRIELGEIEFQLLQTGMVKEAVVTVAELEGEPLLCAYITAEEKLDLARLKQELSAALPRYMVPAIYCQLDEMPLSASGKVNRRALPKPEAQASQERSRPADELEQQLLEIWQTVLGRSDIGTEDDFFATGGHSLKLFALAARIRQHFGIQVSLKDLYEATTIQGQARKLRQLQPQQDTDAGWSGLEFAETKDEIIAPASAAQKALYVIHNMEGVGTSYNMPQLFALDGQADVARLKQAVRQLVQRHEALRTRFVLEGGELRQHIGKESIVSWSRLEEEGDGLSGAMERFVQPFRLDEAPLYRIGELQHAGHTYLFMDMHHIISDGVSLAVLLDDLAALYEGVELSPLPLQYRHFAAWQQRMLAEGTWAETERFWMRKFTPLPAPLELPTDFPRPAVQSFAGGTVEMLLEESLTNNIRELQRTAGVTTYMLMLASFSVLLAKYTGSEDVAVGTPVSGRLRTELEPIVGMFVNTLPMRTFPRPDMHFAAYLQEVRSQALQAMDRQEYPLEELVRQLNIPRDSSRTPIFTTLLAVEQGESSSGKPDKQWLRPIELAGWTDRTVKFDLVMTVDETEGIAIRLEYASALFAESTAQLILQHFKRLLEQVTADRDVRIADIALLERADRPQAAALAAASAGADFDF</sequence>
<evidence type="ECO:0000256" key="3">
    <source>
        <dbReference type="ARBA" id="ARBA00022450"/>
    </source>
</evidence>
<dbReference type="InterPro" id="IPR020806">
    <property type="entry name" value="PKS_PP-bd"/>
</dbReference>
<dbReference type="InterPro" id="IPR000873">
    <property type="entry name" value="AMP-dep_synth/lig_dom"/>
</dbReference>
<keyword evidence="8" id="KW-0045">Antibiotic biosynthesis</keyword>
<feature type="domain" description="Carrier" evidence="11">
    <location>
        <begin position="564"/>
        <end position="638"/>
    </location>
</feature>
<proteinExistence type="inferred from homology"/>
<dbReference type="GO" id="GO:0008610">
    <property type="term" value="P:lipid biosynthetic process"/>
    <property type="evidence" value="ECO:0007669"/>
    <property type="project" value="UniProtKB-ARBA"/>
</dbReference>
<dbReference type="Proteomes" id="UP000677918">
    <property type="component" value="Unassembled WGS sequence"/>
</dbReference>
<dbReference type="Gene3D" id="3.30.559.30">
    <property type="entry name" value="Nonribosomal peptide synthetase, condensation domain"/>
    <property type="match status" value="4"/>
</dbReference>